<organism evidence="1">
    <name type="scientific">hydrothermal vent metagenome</name>
    <dbReference type="NCBI Taxonomy" id="652676"/>
    <lineage>
        <taxon>unclassified sequences</taxon>
        <taxon>metagenomes</taxon>
        <taxon>ecological metagenomes</taxon>
    </lineage>
</organism>
<accession>A0A3B0ZXI1</accession>
<sequence length="88" mass="9888">MAKLVGKIPFKGDKALELAMRDTLDGLFDTAAYIGFHSSPETMHILSIEQPKSVNFSRPPAQIVPVQSVQDITDYLIQRELHLERLPI</sequence>
<protein>
    <submittedName>
        <fullName evidence="1">Uncharacterized protein</fullName>
    </submittedName>
</protein>
<dbReference type="EMBL" id="UOFR01000015">
    <property type="protein sequence ID" value="VAW92673.1"/>
    <property type="molecule type" value="Genomic_DNA"/>
</dbReference>
<reference evidence="1" key="1">
    <citation type="submission" date="2018-06" db="EMBL/GenBank/DDBJ databases">
        <authorList>
            <person name="Zhirakovskaya E."/>
        </authorList>
    </citation>
    <scope>NUCLEOTIDE SEQUENCE</scope>
</reference>
<proteinExistence type="predicted"/>
<dbReference type="AlphaFoldDB" id="A0A3B0ZXI1"/>
<gene>
    <name evidence="1" type="ORF">MNBD_GAMMA21-560</name>
</gene>
<name>A0A3B0ZXI1_9ZZZZ</name>
<evidence type="ECO:0000313" key="1">
    <source>
        <dbReference type="EMBL" id="VAW92673.1"/>
    </source>
</evidence>